<organism evidence="1 2">
    <name type="scientific">Ranatra chinensis</name>
    <dbReference type="NCBI Taxonomy" id="642074"/>
    <lineage>
        <taxon>Eukaryota</taxon>
        <taxon>Metazoa</taxon>
        <taxon>Ecdysozoa</taxon>
        <taxon>Arthropoda</taxon>
        <taxon>Hexapoda</taxon>
        <taxon>Insecta</taxon>
        <taxon>Pterygota</taxon>
        <taxon>Neoptera</taxon>
        <taxon>Paraneoptera</taxon>
        <taxon>Hemiptera</taxon>
        <taxon>Heteroptera</taxon>
        <taxon>Panheteroptera</taxon>
        <taxon>Nepomorpha</taxon>
        <taxon>Nepidae</taxon>
        <taxon>Ranatrinae</taxon>
        <taxon>Ranatra</taxon>
    </lineage>
</organism>
<comment type="caution">
    <text evidence="1">The sequence shown here is derived from an EMBL/GenBank/DDBJ whole genome shotgun (WGS) entry which is preliminary data.</text>
</comment>
<protein>
    <submittedName>
        <fullName evidence="1">Uncharacterized protein</fullName>
    </submittedName>
</protein>
<proteinExistence type="predicted"/>
<dbReference type="Proteomes" id="UP001558652">
    <property type="component" value="Unassembled WGS sequence"/>
</dbReference>
<reference evidence="1 2" key="1">
    <citation type="submission" date="2024-07" db="EMBL/GenBank/DDBJ databases">
        <title>Chromosome-level genome assembly of the water stick insect Ranatra chinensis (Heteroptera: Nepidae).</title>
        <authorList>
            <person name="Liu X."/>
        </authorList>
    </citation>
    <scope>NUCLEOTIDE SEQUENCE [LARGE SCALE GENOMIC DNA]</scope>
    <source>
        <strain evidence="1">Cailab_2021Rc</strain>
        <tissue evidence="1">Muscle</tissue>
    </source>
</reference>
<evidence type="ECO:0000313" key="2">
    <source>
        <dbReference type="Proteomes" id="UP001558652"/>
    </source>
</evidence>
<evidence type="ECO:0000313" key="1">
    <source>
        <dbReference type="EMBL" id="KAL1132368.1"/>
    </source>
</evidence>
<dbReference type="EMBL" id="JBFDAA010000005">
    <property type="protein sequence ID" value="KAL1132368.1"/>
    <property type="molecule type" value="Genomic_DNA"/>
</dbReference>
<accession>A0ABD0Z8B5</accession>
<gene>
    <name evidence="1" type="ORF">AAG570_010323</name>
</gene>
<name>A0ABD0Z8B5_9HEMI</name>
<keyword evidence="2" id="KW-1185">Reference proteome</keyword>
<dbReference type="AlphaFoldDB" id="A0ABD0Z8B5"/>
<sequence>MDTTPRRDHEAKVFSVGVTGLRDGLRKIGRLPGDWVKVRIRAGSLSGGLASGQGVRLLLCGPAGVPLALRVIHISADLGPLKREARTLLDMPNGAHISFSDGVRDPARPMPLNENNGWRYGLINEDVYGGGTLRVLSTLGGGWGGGVEWARCYRESLHPWTTACTTIVTNPDLSSRDRLAASAL</sequence>